<name>A0A699VVJ6_TANCI</name>
<feature type="non-terminal residue" evidence="1">
    <location>
        <position position="1"/>
    </location>
</feature>
<sequence>QVPAQDDVAQEHVIEEIATEVLSMEEDTKVQEAVEVVTIAKLITEVVTATATQVAAASA</sequence>
<feature type="non-terminal residue" evidence="1">
    <location>
        <position position="59"/>
    </location>
</feature>
<comment type="caution">
    <text evidence="1">The sequence shown here is derived from an EMBL/GenBank/DDBJ whole genome shotgun (WGS) entry which is preliminary data.</text>
</comment>
<protein>
    <submittedName>
        <fullName evidence="1">Uncharacterized protein</fullName>
    </submittedName>
</protein>
<accession>A0A699VVJ6</accession>
<dbReference type="EMBL" id="BKCJ011465127">
    <property type="protein sequence ID" value="GFD35944.1"/>
    <property type="molecule type" value="Genomic_DNA"/>
</dbReference>
<evidence type="ECO:0000313" key="1">
    <source>
        <dbReference type="EMBL" id="GFD35944.1"/>
    </source>
</evidence>
<dbReference type="AlphaFoldDB" id="A0A699VVJ6"/>
<gene>
    <name evidence="1" type="ORF">Tci_907913</name>
</gene>
<organism evidence="1">
    <name type="scientific">Tanacetum cinerariifolium</name>
    <name type="common">Dalmatian daisy</name>
    <name type="synonym">Chrysanthemum cinerariifolium</name>
    <dbReference type="NCBI Taxonomy" id="118510"/>
    <lineage>
        <taxon>Eukaryota</taxon>
        <taxon>Viridiplantae</taxon>
        <taxon>Streptophyta</taxon>
        <taxon>Embryophyta</taxon>
        <taxon>Tracheophyta</taxon>
        <taxon>Spermatophyta</taxon>
        <taxon>Magnoliopsida</taxon>
        <taxon>eudicotyledons</taxon>
        <taxon>Gunneridae</taxon>
        <taxon>Pentapetalae</taxon>
        <taxon>asterids</taxon>
        <taxon>campanulids</taxon>
        <taxon>Asterales</taxon>
        <taxon>Asteraceae</taxon>
        <taxon>Asteroideae</taxon>
        <taxon>Anthemideae</taxon>
        <taxon>Anthemidinae</taxon>
        <taxon>Tanacetum</taxon>
    </lineage>
</organism>
<reference evidence="1" key="1">
    <citation type="journal article" date="2019" name="Sci. Rep.">
        <title>Draft genome of Tanacetum cinerariifolium, the natural source of mosquito coil.</title>
        <authorList>
            <person name="Yamashiro T."/>
            <person name="Shiraishi A."/>
            <person name="Satake H."/>
            <person name="Nakayama K."/>
        </authorList>
    </citation>
    <scope>NUCLEOTIDE SEQUENCE</scope>
</reference>
<proteinExistence type="predicted"/>